<feature type="transmembrane region" description="Helical" evidence="14">
    <location>
        <begin position="538"/>
        <end position="557"/>
    </location>
</feature>
<evidence type="ECO:0000256" key="13">
    <source>
        <dbReference type="SAM" id="Coils"/>
    </source>
</evidence>
<keyword evidence="2" id="KW-0813">Transport</keyword>
<feature type="repeat" description="ANK" evidence="12">
    <location>
        <begin position="116"/>
        <end position="156"/>
    </location>
</feature>
<feature type="transmembrane region" description="Helical" evidence="14">
    <location>
        <begin position="350"/>
        <end position="375"/>
    </location>
</feature>
<evidence type="ECO:0000256" key="1">
    <source>
        <dbReference type="ARBA" id="ARBA00004141"/>
    </source>
</evidence>
<keyword evidence="8" id="KW-0406">Ion transport</keyword>
<evidence type="ECO:0000256" key="3">
    <source>
        <dbReference type="ARBA" id="ARBA00022606"/>
    </source>
</evidence>
<keyword evidence="10" id="KW-0325">Glycoprotein</keyword>
<dbReference type="AlphaFoldDB" id="A0AAW0XVT7"/>
<dbReference type="PANTHER" id="PTHR47143">
    <property type="entry name" value="TRANSIENT RECEPTOR POTENTIAL CATION CHANNEL PROTEIN PAINLESS"/>
    <property type="match status" value="1"/>
</dbReference>
<evidence type="ECO:0000256" key="6">
    <source>
        <dbReference type="ARBA" id="ARBA00022989"/>
    </source>
</evidence>
<gene>
    <name evidence="16" type="ORF">OTU49_016982</name>
</gene>
<feature type="repeat" description="ANK" evidence="12">
    <location>
        <begin position="6"/>
        <end position="38"/>
    </location>
</feature>
<name>A0AAW0XVT7_CHEQU</name>
<dbReference type="Gene3D" id="1.10.287.70">
    <property type="match status" value="1"/>
</dbReference>
<evidence type="ECO:0000256" key="9">
    <source>
        <dbReference type="ARBA" id="ARBA00023136"/>
    </source>
</evidence>
<keyword evidence="11" id="KW-0407">Ion channel</keyword>
<evidence type="ECO:0000313" key="17">
    <source>
        <dbReference type="Proteomes" id="UP001445076"/>
    </source>
</evidence>
<evidence type="ECO:0000256" key="5">
    <source>
        <dbReference type="ARBA" id="ARBA00022737"/>
    </source>
</evidence>
<dbReference type="InterPro" id="IPR005821">
    <property type="entry name" value="Ion_trans_dom"/>
</dbReference>
<evidence type="ECO:0000256" key="10">
    <source>
        <dbReference type="ARBA" id="ARBA00023180"/>
    </source>
</evidence>
<feature type="transmembrane region" description="Helical" evidence="14">
    <location>
        <begin position="592"/>
        <end position="620"/>
    </location>
</feature>
<reference evidence="16 17" key="1">
    <citation type="journal article" date="2024" name="BMC Genomics">
        <title>Genome assembly of redclaw crayfish (Cherax quadricarinatus) provides insights into its immune adaptation and hypoxia tolerance.</title>
        <authorList>
            <person name="Liu Z."/>
            <person name="Zheng J."/>
            <person name="Li H."/>
            <person name="Fang K."/>
            <person name="Wang S."/>
            <person name="He J."/>
            <person name="Zhou D."/>
            <person name="Weng S."/>
            <person name="Chi M."/>
            <person name="Gu Z."/>
            <person name="He J."/>
            <person name="Li F."/>
            <person name="Wang M."/>
        </authorList>
    </citation>
    <scope>NUCLEOTIDE SEQUENCE [LARGE SCALE GENOMIC DNA]</scope>
    <source>
        <strain evidence="16">ZL_2023a</strain>
    </source>
</reference>
<feature type="domain" description="Ion transport" evidence="15">
    <location>
        <begin position="356"/>
        <end position="629"/>
    </location>
</feature>
<dbReference type="GO" id="GO:0005216">
    <property type="term" value="F:monoatomic ion channel activity"/>
    <property type="evidence" value="ECO:0007669"/>
    <property type="project" value="InterPro"/>
</dbReference>
<protein>
    <recommendedName>
        <fullName evidence="15">Ion transport domain-containing protein</fullName>
    </recommendedName>
</protein>
<sequence length="840" mass="94908">GEVNGLGQTALHLAVSVGWHEGVAQLLQQGASPDMMSKPPPTIKGVRVETPLHSAARRGDLTSTVLLLQHDPDLMLRDSDNCSVLHLAAQSRSLQVIHYLLQDKRSHRLMTGCDYEGNSVLHKALLMDCDAGKESTVQEIVEELVKAGANVNAMNKRSESPLFLAAHHRMPKVVEALVSLGGDPTLVTQRGQSVLHAACHRGCTTCLDTLLATSHVQHLVTAPDNEGREPFHYAVHSGSIDCCELLLNHGDHLTRVDRDGVSRCSLILEHLPSATQLLRRLFDVHVRLSNNAKHDADFRVTFDYSVLSSEKEGIQSSLVSELTNSRLEPLLKHPLLESFLFIKWRKIKPFFYCSVLIYFLFLLMHTSFIIITYGGNSWKWQEHTDSLAIFFILHITMFLLILIPDMIIMFANFKKYIRQWETLTKTIALGSSAVVVFSHIIPLDGIIEVSDNLRTNDMANDTMNQSSTYGSFLQNVTYSVFFVEKYTDSHIENPVVRRSAAISAFFCWVEFMMLLGRFPSLGTYVLMFSRVAQSITKFIAAFFSLIIGFAISFMVLFHKKEAFISFPHSLVKTLMMMIGEIDYSNLMEDLEMPIITCLFLVLFLFLVCVLMANLLIGLAVNDIPDLQRQGKIKRLSKQASYLVSYEKLMLVARALRCFPHQLRIMMSSRCRIPQVVHVLPNRHRGSSRKNVEQYVPSETLQEAILLGNREVTNDDMNNTEENDLLVQFKSFKLKYTHDCETLNHRLAQLPDSTATEKILKERLDQIVQIVQNQLMQLSLQIQQHNQNCNTQQLITVPLQHLREPSLQTQQYCTGVVSGMQHSGDCQRGSTSSLQQPLGTE</sequence>
<dbReference type="InterPro" id="IPR036770">
    <property type="entry name" value="Ankyrin_rpt-contain_sf"/>
</dbReference>
<feature type="transmembrane region" description="Helical" evidence="14">
    <location>
        <begin position="502"/>
        <end position="526"/>
    </location>
</feature>
<evidence type="ECO:0000313" key="16">
    <source>
        <dbReference type="EMBL" id="KAK8747080.1"/>
    </source>
</evidence>
<dbReference type="PROSITE" id="PS50088">
    <property type="entry name" value="ANK_REPEAT"/>
    <property type="match status" value="4"/>
</dbReference>
<evidence type="ECO:0000256" key="11">
    <source>
        <dbReference type="ARBA" id="ARBA00023303"/>
    </source>
</evidence>
<feature type="non-terminal residue" evidence="16">
    <location>
        <position position="1"/>
    </location>
</feature>
<feature type="repeat" description="ANK" evidence="12">
    <location>
        <begin position="226"/>
        <end position="258"/>
    </location>
</feature>
<evidence type="ECO:0000256" key="12">
    <source>
        <dbReference type="PROSITE-ProRule" id="PRU00023"/>
    </source>
</evidence>
<evidence type="ECO:0000259" key="15">
    <source>
        <dbReference type="Pfam" id="PF00520"/>
    </source>
</evidence>
<feature type="coiled-coil region" evidence="13">
    <location>
        <begin position="760"/>
        <end position="787"/>
    </location>
</feature>
<dbReference type="PROSITE" id="PS50297">
    <property type="entry name" value="ANK_REP_REGION"/>
    <property type="match status" value="2"/>
</dbReference>
<keyword evidence="4 14" id="KW-0812">Transmembrane</keyword>
<feature type="repeat" description="ANK" evidence="12">
    <location>
        <begin position="47"/>
        <end position="79"/>
    </location>
</feature>
<feature type="transmembrane region" description="Helical" evidence="14">
    <location>
        <begin position="387"/>
        <end position="411"/>
    </location>
</feature>
<dbReference type="Pfam" id="PF00520">
    <property type="entry name" value="Ion_trans"/>
    <property type="match status" value="1"/>
</dbReference>
<dbReference type="PANTHER" id="PTHR47143:SF1">
    <property type="entry name" value="ION_TRANS DOMAIN-CONTAINING PROTEIN"/>
    <property type="match status" value="1"/>
</dbReference>
<evidence type="ECO:0000256" key="8">
    <source>
        <dbReference type="ARBA" id="ARBA00023065"/>
    </source>
</evidence>
<dbReference type="Gene3D" id="1.25.40.20">
    <property type="entry name" value="Ankyrin repeat-containing domain"/>
    <property type="match status" value="2"/>
</dbReference>
<keyword evidence="5" id="KW-0677">Repeat</keyword>
<accession>A0AAW0XVT7</accession>
<keyword evidence="3" id="KW-0716">Sensory transduction</keyword>
<dbReference type="EMBL" id="JARKIK010000016">
    <property type="protein sequence ID" value="KAK8747080.1"/>
    <property type="molecule type" value="Genomic_DNA"/>
</dbReference>
<comment type="subcellular location">
    <subcellularLocation>
        <location evidence="1">Membrane</location>
        <topology evidence="1">Multi-pass membrane protein</topology>
    </subcellularLocation>
</comment>
<comment type="caution">
    <text evidence="16">The sequence shown here is derived from an EMBL/GenBank/DDBJ whole genome shotgun (WGS) entry which is preliminary data.</text>
</comment>
<dbReference type="SMART" id="SM00248">
    <property type="entry name" value="ANK"/>
    <property type="match status" value="7"/>
</dbReference>
<dbReference type="Pfam" id="PF12796">
    <property type="entry name" value="Ank_2"/>
    <property type="match status" value="2"/>
</dbReference>
<keyword evidence="9 14" id="KW-0472">Membrane</keyword>
<evidence type="ECO:0000256" key="7">
    <source>
        <dbReference type="ARBA" id="ARBA00023043"/>
    </source>
</evidence>
<dbReference type="InterPro" id="IPR052076">
    <property type="entry name" value="TRP_cation_channel"/>
</dbReference>
<evidence type="ECO:0000256" key="14">
    <source>
        <dbReference type="SAM" id="Phobius"/>
    </source>
</evidence>
<keyword evidence="13" id="KW-0175">Coiled coil</keyword>
<dbReference type="Pfam" id="PF00023">
    <property type="entry name" value="Ank"/>
    <property type="match status" value="1"/>
</dbReference>
<organism evidence="16 17">
    <name type="scientific">Cherax quadricarinatus</name>
    <name type="common">Australian red claw crayfish</name>
    <dbReference type="NCBI Taxonomy" id="27406"/>
    <lineage>
        <taxon>Eukaryota</taxon>
        <taxon>Metazoa</taxon>
        <taxon>Ecdysozoa</taxon>
        <taxon>Arthropoda</taxon>
        <taxon>Crustacea</taxon>
        <taxon>Multicrustacea</taxon>
        <taxon>Malacostraca</taxon>
        <taxon>Eumalacostraca</taxon>
        <taxon>Eucarida</taxon>
        <taxon>Decapoda</taxon>
        <taxon>Pleocyemata</taxon>
        <taxon>Astacidea</taxon>
        <taxon>Parastacoidea</taxon>
        <taxon>Parastacidae</taxon>
        <taxon>Cherax</taxon>
    </lineage>
</organism>
<evidence type="ECO:0000256" key="4">
    <source>
        <dbReference type="ARBA" id="ARBA00022692"/>
    </source>
</evidence>
<dbReference type="GO" id="GO:0034703">
    <property type="term" value="C:cation channel complex"/>
    <property type="evidence" value="ECO:0007669"/>
    <property type="project" value="UniProtKB-ARBA"/>
</dbReference>
<dbReference type="SUPFAM" id="SSF48403">
    <property type="entry name" value="Ankyrin repeat"/>
    <property type="match status" value="1"/>
</dbReference>
<keyword evidence="6 14" id="KW-1133">Transmembrane helix</keyword>
<dbReference type="InterPro" id="IPR002110">
    <property type="entry name" value="Ankyrin_rpt"/>
</dbReference>
<keyword evidence="7 12" id="KW-0040">ANK repeat</keyword>
<evidence type="ECO:0000256" key="2">
    <source>
        <dbReference type="ARBA" id="ARBA00022448"/>
    </source>
</evidence>
<dbReference type="Proteomes" id="UP001445076">
    <property type="component" value="Unassembled WGS sequence"/>
</dbReference>
<proteinExistence type="predicted"/>
<keyword evidence="17" id="KW-1185">Reference proteome</keyword>